<evidence type="ECO:0000256" key="1">
    <source>
        <dbReference type="SAM" id="Phobius"/>
    </source>
</evidence>
<dbReference type="Proteomes" id="UP000257706">
    <property type="component" value="Unassembled WGS sequence"/>
</dbReference>
<keyword evidence="1" id="KW-0472">Membrane</keyword>
<dbReference type="AlphaFoldDB" id="A0A162LM52"/>
<keyword evidence="1" id="KW-1133">Transmembrane helix</keyword>
<evidence type="ECO:0000313" key="3">
    <source>
        <dbReference type="EMBL" id="KYO55670.1"/>
    </source>
</evidence>
<feature type="transmembrane region" description="Helical" evidence="1">
    <location>
        <begin position="12"/>
        <end position="34"/>
    </location>
</feature>
<evidence type="ECO:0000313" key="2">
    <source>
        <dbReference type="EMBL" id="HAE48289.1"/>
    </source>
</evidence>
<dbReference type="Proteomes" id="UP000075787">
    <property type="component" value="Unassembled WGS sequence"/>
</dbReference>
<dbReference type="EMBL" id="LPZR01000059">
    <property type="protein sequence ID" value="KYO55670.1"/>
    <property type="molecule type" value="Genomic_DNA"/>
</dbReference>
<evidence type="ECO:0000313" key="5">
    <source>
        <dbReference type="Proteomes" id="UP000257706"/>
    </source>
</evidence>
<proteinExistence type="predicted"/>
<evidence type="ECO:0000313" key="4">
    <source>
        <dbReference type="Proteomes" id="UP000075787"/>
    </source>
</evidence>
<feature type="transmembrane region" description="Helical" evidence="1">
    <location>
        <begin position="104"/>
        <end position="125"/>
    </location>
</feature>
<sequence length="126" mass="13932">MQTDLIEQAAAVSVRRACAFSLFAIWVIMMALVYDPMMSLRSGAILVTLMGAILMLKGYRAPHRDHRRTEVWQAVKSELKLPAEQARALINATLQDTYFHHATLVGVGALALWTTIVALGLVIALR</sequence>
<dbReference type="RefSeq" id="WP_062762154.1">
    <property type="nucleotide sequence ID" value="NZ_CP121037.1"/>
</dbReference>
<accession>A0A162LM52</accession>
<dbReference type="EMBL" id="DMAI01000202">
    <property type="protein sequence ID" value="HAE48289.1"/>
    <property type="molecule type" value="Genomic_DNA"/>
</dbReference>
<gene>
    <name evidence="3" type="ORF">AUP44_23065</name>
    <name evidence="2" type="ORF">DCK97_12795</name>
</gene>
<comment type="caution">
    <text evidence="3">The sequence shown here is derived from an EMBL/GenBank/DDBJ whole genome shotgun (WGS) entry which is preliminary data.</text>
</comment>
<name>A0A162LM52_9PROT</name>
<keyword evidence="1" id="KW-0812">Transmembrane</keyword>
<reference evidence="3 4" key="1">
    <citation type="submission" date="2015-12" db="EMBL/GenBank/DDBJ databases">
        <title>Genome sequence of Tistrella mobilis MCCC 1A02139.</title>
        <authorList>
            <person name="Lu L."/>
            <person name="Lai Q."/>
            <person name="Shao Z."/>
            <person name="Qian P."/>
        </authorList>
    </citation>
    <scope>NUCLEOTIDE SEQUENCE [LARGE SCALE GENOMIC DNA]</scope>
    <source>
        <strain evidence="3 4">MCCC 1A02139</strain>
    </source>
</reference>
<reference evidence="2 5" key="2">
    <citation type="journal article" date="2018" name="Nat. Biotechnol.">
        <title>A standardized bacterial taxonomy based on genome phylogeny substantially revises the tree of life.</title>
        <authorList>
            <person name="Parks D.H."/>
            <person name="Chuvochina M."/>
            <person name="Waite D.W."/>
            <person name="Rinke C."/>
            <person name="Skarshewski A."/>
            <person name="Chaumeil P.A."/>
            <person name="Hugenholtz P."/>
        </authorList>
    </citation>
    <scope>NUCLEOTIDE SEQUENCE [LARGE SCALE GENOMIC DNA]</scope>
    <source>
        <strain evidence="2">UBA8739</strain>
    </source>
</reference>
<feature type="transmembrane region" description="Helical" evidence="1">
    <location>
        <begin position="40"/>
        <end position="59"/>
    </location>
</feature>
<organism evidence="3 4">
    <name type="scientific">Tistrella mobilis</name>
    <dbReference type="NCBI Taxonomy" id="171437"/>
    <lineage>
        <taxon>Bacteria</taxon>
        <taxon>Pseudomonadati</taxon>
        <taxon>Pseudomonadota</taxon>
        <taxon>Alphaproteobacteria</taxon>
        <taxon>Geminicoccales</taxon>
        <taxon>Geminicoccaceae</taxon>
        <taxon>Tistrella</taxon>
    </lineage>
</organism>
<protein>
    <submittedName>
        <fullName evidence="3">Uncharacterized protein</fullName>
    </submittedName>
</protein>